<comment type="function">
    <text evidence="2 8">Synthesizes alpha-1,4-glucan chains using ADP-glucose.</text>
</comment>
<evidence type="ECO:0000256" key="5">
    <source>
        <dbReference type="ARBA" id="ARBA00022676"/>
    </source>
</evidence>
<dbReference type="UniPathway" id="UPA00164"/>
<evidence type="ECO:0000256" key="6">
    <source>
        <dbReference type="ARBA" id="ARBA00022679"/>
    </source>
</evidence>
<evidence type="ECO:0000256" key="7">
    <source>
        <dbReference type="ARBA" id="ARBA00023056"/>
    </source>
</evidence>
<keyword evidence="12" id="KW-1185">Reference proteome</keyword>
<evidence type="ECO:0000256" key="3">
    <source>
        <dbReference type="ARBA" id="ARBA00004964"/>
    </source>
</evidence>
<dbReference type="NCBIfam" id="TIGR02095">
    <property type="entry name" value="glgA"/>
    <property type="match status" value="1"/>
</dbReference>
<dbReference type="Proteomes" id="UP000595917">
    <property type="component" value="Chromosome"/>
</dbReference>
<evidence type="ECO:0000256" key="4">
    <source>
        <dbReference type="ARBA" id="ARBA00010281"/>
    </source>
</evidence>
<gene>
    <name evidence="8" type="primary">glgA</name>
    <name evidence="11" type="ORF">JFL75_15580</name>
</gene>
<dbReference type="Pfam" id="PF08323">
    <property type="entry name" value="Glyco_transf_5"/>
    <property type="match status" value="1"/>
</dbReference>
<comment type="similarity">
    <text evidence="4 8">Belongs to the glycosyltransferase 1 family. Bacterial/plant glycogen synthase subfamily.</text>
</comment>
<dbReference type="RefSeq" id="WP_215625645.1">
    <property type="nucleotide sequence ID" value="NZ_CP067089.2"/>
</dbReference>
<evidence type="ECO:0000256" key="1">
    <source>
        <dbReference type="ARBA" id="ARBA00001478"/>
    </source>
</evidence>
<dbReference type="InterPro" id="IPR001296">
    <property type="entry name" value="Glyco_trans_1"/>
</dbReference>
<keyword evidence="7 8" id="KW-0320">Glycogen biosynthesis</keyword>
<dbReference type="HAMAP" id="MF_00484">
    <property type="entry name" value="Glycogen_synth"/>
    <property type="match status" value="1"/>
</dbReference>
<evidence type="ECO:0000256" key="8">
    <source>
        <dbReference type="HAMAP-Rule" id="MF_00484"/>
    </source>
</evidence>
<sequence length="490" mass="55231">MKILMTTSEAVPFAKTGGLADAVSALSLSLAKLGHEVRIVMPRYYSIDRRKLDKLEGAMGVPMGSGEEWCAVFTTDMPGSQKKNPVRMYFIDHEIFFGRDGVYGTPSEPDFLDNPRRFSFFSRSVFQLCRKIDWYPDIFHAHDWPTALVPVFLKFGERQGKFAGARSVLTIHNLGYQGIYSKNNFPYTGLGWNVFYDAGFDDWNMMNILKAGLNSADSLNTVSPTYARETKTQEHGFRLDGVLRYRSGDYAGILNGIDTKVWNPAKDPLIPVPYSTKDMSGKAAAKERLQEEFGLPVNQDIPVIGMVTRLTEQKGVGSLFGPSYGSAYSICRDMDIQFVILGSGESWCEQEIRSLSSRLPNFSGKIGYSESLSHIIEAGSDFFLMPSQYEPCGLNQMYSLNYGTPPIVRRTGGLVDTVENFSQEAGTGTGFMFDDLTPHAIYNTVGWAVWAYYNRRDQVEAMRIRGMKQDFSWEKSARKYVELYEKNLER</sequence>
<reference evidence="11" key="1">
    <citation type="submission" date="2021-01" db="EMBL/GenBank/DDBJ databases">
        <title>Description of Breznakiella homolactica.</title>
        <authorList>
            <person name="Song Y."/>
            <person name="Brune A."/>
        </authorList>
    </citation>
    <scope>NUCLEOTIDE SEQUENCE</scope>
    <source>
        <strain evidence="11">RmG30</strain>
    </source>
</reference>
<dbReference type="GO" id="GO:0004373">
    <property type="term" value="F:alpha-1,4-glucan glucosyltransferase (UDP-glucose donor) activity"/>
    <property type="evidence" value="ECO:0007669"/>
    <property type="project" value="InterPro"/>
</dbReference>
<dbReference type="GO" id="GO:0005978">
    <property type="term" value="P:glycogen biosynthetic process"/>
    <property type="evidence" value="ECO:0007669"/>
    <property type="project" value="UniProtKB-UniRule"/>
</dbReference>
<evidence type="ECO:0000259" key="9">
    <source>
        <dbReference type="Pfam" id="PF00534"/>
    </source>
</evidence>
<proteinExistence type="inferred from homology"/>
<dbReference type="Gene3D" id="3.40.50.2000">
    <property type="entry name" value="Glycogen Phosphorylase B"/>
    <property type="match status" value="2"/>
</dbReference>
<evidence type="ECO:0000259" key="10">
    <source>
        <dbReference type="Pfam" id="PF08323"/>
    </source>
</evidence>
<comment type="catalytic activity">
    <reaction evidence="1 8">
        <text>[(1-&gt;4)-alpha-D-glucosyl](n) + ADP-alpha-D-glucose = [(1-&gt;4)-alpha-D-glucosyl](n+1) + ADP + H(+)</text>
        <dbReference type="Rhea" id="RHEA:18189"/>
        <dbReference type="Rhea" id="RHEA-COMP:9584"/>
        <dbReference type="Rhea" id="RHEA-COMP:9587"/>
        <dbReference type="ChEBI" id="CHEBI:15378"/>
        <dbReference type="ChEBI" id="CHEBI:15444"/>
        <dbReference type="ChEBI" id="CHEBI:57498"/>
        <dbReference type="ChEBI" id="CHEBI:456216"/>
        <dbReference type="EC" id="2.4.1.21"/>
    </reaction>
</comment>
<feature type="binding site" evidence="8">
    <location>
        <position position="15"/>
    </location>
    <ligand>
        <name>ADP-alpha-D-glucose</name>
        <dbReference type="ChEBI" id="CHEBI:57498"/>
    </ligand>
</feature>
<evidence type="ECO:0000313" key="12">
    <source>
        <dbReference type="Proteomes" id="UP000595917"/>
    </source>
</evidence>
<keyword evidence="5 8" id="KW-0328">Glycosyltransferase</keyword>
<name>A0A7T7XKZ8_9SPIR</name>
<dbReference type="PANTHER" id="PTHR45825">
    <property type="entry name" value="GRANULE-BOUND STARCH SYNTHASE 1, CHLOROPLASTIC/AMYLOPLASTIC"/>
    <property type="match status" value="1"/>
</dbReference>
<dbReference type="EMBL" id="CP067089">
    <property type="protein sequence ID" value="QQO08339.1"/>
    <property type="molecule type" value="Genomic_DNA"/>
</dbReference>
<dbReference type="SUPFAM" id="SSF53756">
    <property type="entry name" value="UDP-Glycosyltransferase/glycogen phosphorylase"/>
    <property type="match status" value="1"/>
</dbReference>
<comment type="pathway">
    <text evidence="3 8">Glycan biosynthesis; glycogen biosynthesis.</text>
</comment>
<dbReference type="KEGG" id="bhc:JFL75_15580"/>
<keyword evidence="6 8" id="KW-0808">Transferase</keyword>
<dbReference type="CDD" id="cd03791">
    <property type="entry name" value="GT5_Glycogen_synthase_DULL1-like"/>
    <property type="match status" value="1"/>
</dbReference>
<evidence type="ECO:0000313" key="11">
    <source>
        <dbReference type="EMBL" id="QQO08339.1"/>
    </source>
</evidence>
<dbReference type="InterPro" id="IPR011835">
    <property type="entry name" value="GS/SS"/>
</dbReference>
<protein>
    <recommendedName>
        <fullName evidence="8">Glycogen synthase</fullName>
        <ecNumber evidence="8">2.4.1.21</ecNumber>
    </recommendedName>
    <alternativeName>
        <fullName evidence="8">Starch [bacterial glycogen] synthase</fullName>
    </alternativeName>
</protein>
<dbReference type="AlphaFoldDB" id="A0A7T7XKZ8"/>
<dbReference type="Pfam" id="PF00534">
    <property type="entry name" value="Glycos_transf_1"/>
    <property type="match status" value="1"/>
</dbReference>
<organism evidence="11 12">
    <name type="scientific">Breznakiella homolactica</name>
    <dbReference type="NCBI Taxonomy" id="2798577"/>
    <lineage>
        <taxon>Bacteria</taxon>
        <taxon>Pseudomonadati</taxon>
        <taxon>Spirochaetota</taxon>
        <taxon>Spirochaetia</taxon>
        <taxon>Spirochaetales</taxon>
        <taxon>Breznakiellaceae</taxon>
        <taxon>Breznakiella</taxon>
    </lineage>
</organism>
<feature type="domain" description="Glycosyl transferase family 1" evidence="9">
    <location>
        <begin position="293"/>
        <end position="442"/>
    </location>
</feature>
<evidence type="ECO:0000256" key="2">
    <source>
        <dbReference type="ARBA" id="ARBA00002764"/>
    </source>
</evidence>
<accession>A0A7T7XKZ8</accession>
<dbReference type="GO" id="GO:0009011">
    <property type="term" value="F:alpha-1,4-glucan glucosyltransferase (ADP-glucose donor) activity"/>
    <property type="evidence" value="ECO:0007669"/>
    <property type="project" value="UniProtKB-UniRule"/>
</dbReference>
<feature type="domain" description="Starch synthase catalytic" evidence="10">
    <location>
        <begin position="2"/>
        <end position="244"/>
    </location>
</feature>
<dbReference type="EC" id="2.4.1.21" evidence="8"/>
<dbReference type="GO" id="GO:0005829">
    <property type="term" value="C:cytosol"/>
    <property type="evidence" value="ECO:0007669"/>
    <property type="project" value="TreeGrafter"/>
</dbReference>
<dbReference type="PANTHER" id="PTHR45825:SF11">
    <property type="entry name" value="ALPHA AMYLASE DOMAIN-CONTAINING PROTEIN"/>
    <property type="match status" value="1"/>
</dbReference>
<dbReference type="InterPro" id="IPR013534">
    <property type="entry name" value="Starch_synth_cat_dom"/>
</dbReference>